<dbReference type="InterPro" id="IPR050583">
    <property type="entry name" value="Mycobacterial_A85_antigen"/>
</dbReference>
<dbReference type="SUPFAM" id="SSF53474">
    <property type="entry name" value="alpha/beta-Hydrolases"/>
    <property type="match status" value="1"/>
</dbReference>
<dbReference type="RefSeq" id="WP_099623751.1">
    <property type="nucleotide sequence ID" value="NZ_CP024201.1"/>
</dbReference>
<name>A0A2D2B2M2_9CAUL</name>
<accession>A0A2D2B2M2</accession>
<keyword evidence="1" id="KW-0732">Signal</keyword>
<gene>
    <name evidence="2" type="ORF">CSW64_19995</name>
</gene>
<dbReference type="PANTHER" id="PTHR48098">
    <property type="entry name" value="ENTEROCHELIN ESTERASE-RELATED"/>
    <property type="match status" value="1"/>
</dbReference>
<dbReference type="OrthoDB" id="5523653at2"/>
<dbReference type="InterPro" id="IPR029058">
    <property type="entry name" value="AB_hydrolase_fold"/>
</dbReference>
<dbReference type="KEGG" id="cmb:CSW64_19995"/>
<dbReference type="EMBL" id="CP024201">
    <property type="protein sequence ID" value="ATQ44503.1"/>
    <property type="molecule type" value="Genomic_DNA"/>
</dbReference>
<feature type="chain" id="PRO_5013830616" evidence="1">
    <location>
        <begin position="25"/>
        <end position="282"/>
    </location>
</feature>
<dbReference type="PANTHER" id="PTHR48098:SF6">
    <property type="entry name" value="FERRI-BACILLIBACTIN ESTERASE BESA"/>
    <property type="match status" value="1"/>
</dbReference>
<dbReference type="Gene3D" id="3.40.50.1820">
    <property type="entry name" value="alpha/beta hydrolase"/>
    <property type="match status" value="1"/>
</dbReference>
<protein>
    <submittedName>
        <fullName evidence="2">Esterase</fullName>
    </submittedName>
</protein>
<dbReference type="AlphaFoldDB" id="A0A2D2B2M2"/>
<evidence type="ECO:0000313" key="3">
    <source>
        <dbReference type="Proteomes" id="UP000228945"/>
    </source>
</evidence>
<reference evidence="2 3" key="1">
    <citation type="submission" date="2017-10" db="EMBL/GenBank/DDBJ databases">
        <title>Genome sequence of Caulobacter mirabilis FWC38.</title>
        <authorList>
            <person name="Fiebig A."/>
            <person name="Crosson S."/>
        </authorList>
    </citation>
    <scope>NUCLEOTIDE SEQUENCE [LARGE SCALE GENOMIC DNA]</scope>
    <source>
        <strain evidence="2 3">FWC 38</strain>
    </source>
</reference>
<organism evidence="2 3">
    <name type="scientific">Caulobacter mirabilis</name>
    <dbReference type="NCBI Taxonomy" id="69666"/>
    <lineage>
        <taxon>Bacteria</taxon>
        <taxon>Pseudomonadati</taxon>
        <taxon>Pseudomonadota</taxon>
        <taxon>Alphaproteobacteria</taxon>
        <taxon>Caulobacterales</taxon>
        <taxon>Caulobacteraceae</taxon>
        <taxon>Caulobacter</taxon>
    </lineage>
</organism>
<dbReference type="InterPro" id="IPR000801">
    <property type="entry name" value="Esterase-like"/>
</dbReference>
<feature type="signal peptide" evidence="1">
    <location>
        <begin position="1"/>
        <end position="24"/>
    </location>
</feature>
<dbReference type="Pfam" id="PF00756">
    <property type="entry name" value="Esterase"/>
    <property type="match status" value="1"/>
</dbReference>
<sequence>MGFHKALAVALGLAVVAGAGGVQAQTTPVAQGRPVVIGQSYALESKILGETRRFNVRLPAGYDAAKGTYRVLYLLDGGEREDFPHIAGLMQLCGLVGTCEEMIVVGIEGTDRRRDMTYPSKDPEDLKMAPTSGGSERFRRFIAEELQPLVTARYGAGKSTLMGESLAGLFVVETFLRTPGLFDDYIAISPSVWWDRNSLTDGASALLAAQPAGERRLYLTIADEGREMQTGVDDLVAALKAKTPAGLTWTYAPMSGETHATIYHPAALAAFRKLYAPPPEAK</sequence>
<evidence type="ECO:0000256" key="1">
    <source>
        <dbReference type="SAM" id="SignalP"/>
    </source>
</evidence>
<dbReference type="Proteomes" id="UP000228945">
    <property type="component" value="Chromosome"/>
</dbReference>
<proteinExistence type="predicted"/>
<keyword evidence="3" id="KW-1185">Reference proteome</keyword>
<evidence type="ECO:0000313" key="2">
    <source>
        <dbReference type="EMBL" id="ATQ44503.1"/>
    </source>
</evidence>